<evidence type="ECO:0000256" key="7">
    <source>
        <dbReference type="ARBA" id="ARBA00023136"/>
    </source>
</evidence>
<gene>
    <name evidence="10" type="primary">fliN</name>
    <name evidence="10" type="ORF">EHQ58_01825</name>
</gene>
<evidence type="ECO:0000256" key="4">
    <source>
        <dbReference type="ARBA" id="ARBA00022475"/>
    </source>
</evidence>
<evidence type="ECO:0000259" key="9">
    <source>
        <dbReference type="Pfam" id="PF01052"/>
    </source>
</evidence>
<dbReference type="NCBIfam" id="TIGR02480">
    <property type="entry name" value="fliN"/>
    <property type="match status" value="1"/>
</dbReference>
<dbReference type="InterPro" id="IPR036429">
    <property type="entry name" value="SpoA-like_sf"/>
</dbReference>
<dbReference type="EMBL" id="RQGD01000007">
    <property type="protein sequence ID" value="TGL63031.1"/>
    <property type="molecule type" value="Genomic_DNA"/>
</dbReference>
<organism evidence="10 11">
    <name type="scientific">Leptospira ognonensis</name>
    <dbReference type="NCBI Taxonomy" id="2484945"/>
    <lineage>
        <taxon>Bacteria</taxon>
        <taxon>Pseudomonadati</taxon>
        <taxon>Spirochaetota</taxon>
        <taxon>Spirochaetia</taxon>
        <taxon>Leptospirales</taxon>
        <taxon>Leptospiraceae</taxon>
        <taxon>Leptospira</taxon>
    </lineage>
</organism>
<sequence length="358" mass="36741">MGEGSLSQDEIDALLQGADDTFDLSSLSQGSSAGGDSLSPIDRDIISDMVGSAFQIAGNTLGTILAKNTRFMNPATESSSAADIQKEFGSKTVCLYSNLSGTLAGRVSLIMAQENAAKIAGVMMGGMTPPGQLDNAQLQTLKDSLSPIIGTVTAQIGFKLNGSMSGTPADIALVDSPRDLQLPDDNNLVKTTLSLNIDSVGSFKVYYILSLGMAQSILDIQKGGGPKAVPGGGGMNVAVPGGGGMGMGMAQSSVGIKGVNFPSLATAGAGPGQTNLNLLMDVQMALTVELGRTKMYIKDILGLGEGSIIELDKLAGEPVDLLVNGKLIAKGEVVVIDENFGVRVTDIVSPTDRLKGEK</sequence>
<accession>A0A4R9KAM3</accession>
<dbReference type="Gene3D" id="3.40.1550.10">
    <property type="entry name" value="CheC-like"/>
    <property type="match status" value="1"/>
</dbReference>
<evidence type="ECO:0000313" key="11">
    <source>
        <dbReference type="Proteomes" id="UP000297693"/>
    </source>
</evidence>
<comment type="similarity">
    <text evidence="2">Belongs to the FliN/MopA/SpaO family.</text>
</comment>
<dbReference type="GO" id="GO:0006935">
    <property type="term" value="P:chemotaxis"/>
    <property type="evidence" value="ECO:0007669"/>
    <property type="project" value="UniProtKB-KW"/>
</dbReference>
<evidence type="ECO:0000256" key="1">
    <source>
        <dbReference type="ARBA" id="ARBA00004413"/>
    </source>
</evidence>
<comment type="function">
    <text evidence="8">FliM is one of three proteins (FliG, FliN, FliM) that forms the rotor-mounted switch complex (C ring), located at the base of the basal body. This complex interacts with the CheY and CheZ chemotaxis proteins, in addition to contacting components of the motor that determine the direction of flagellar rotation.</text>
</comment>
<dbReference type="RefSeq" id="WP_135621636.1">
    <property type="nucleotide sequence ID" value="NZ_RQGD01000007.1"/>
</dbReference>
<evidence type="ECO:0000256" key="6">
    <source>
        <dbReference type="ARBA" id="ARBA00022779"/>
    </source>
</evidence>
<protein>
    <recommendedName>
        <fullName evidence="3">Flagellar motor switch protein FliN</fullName>
    </recommendedName>
</protein>
<dbReference type="InterPro" id="IPR001543">
    <property type="entry name" value="FliN-like_C"/>
</dbReference>
<dbReference type="PANTHER" id="PTHR43484:SF1">
    <property type="entry name" value="FLAGELLAR MOTOR SWITCH PROTEIN FLIN"/>
    <property type="match status" value="1"/>
</dbReference>
<keyword evidence="4" id="KW-1003">Cell membrane</keyword>
<evidence type="ECO:0000256" key="3">
    <source>
        <dbReference type="ARBA" id="ARBA00021897"/>
    </source>
</evidence>
<feature type="domain" description="Flagellar motor switch protein FliN-like C-terminal" evidence="9">
    <location>
        <begin position="278"/>
        <end position="348"/>
    </location>
</feature>
<dbReference type="GO" id="GO:0005886">
    <property type="term" value="C:plasma membrane"/>
    <property type="evidence" value="ECO:0007669"/>
    <property type="project" value="UniProtKB-SubCell"/>
</dbReference>
<dbReference type="Pfam" id="PF01052">
    <property type="entry name" value="FliMN_C"/>
    <property type="match status" value="1"/>
</dbReference>
<dbReference type="Gene3D" id="2.30.330.10">
    <property type="entry name" value="SpoA-like"/>
    <property type="match status" value="1"/>
</dbReference>
<proteinExistence type="inferred from homology"/>
<keyword evidence="10" id="KW-0969">Cilium</keyword>
<name>A0A4R9KAM3_9LEPT</name>
<keyword evidence="10" id="KW-0966">Cell projection</keyword>
<dbReference type="AlphaFoldDB" id="A0A4R9KAM3"/>
<dbReference type="SUPFAM" id="SSF103039">
    <property type="entry name" value="CheC-like"/>
    <property type="match status" value="1"/>
</dbReference>
<dbReference type="InterPro" id="IPR028976">
    <property type="entry name" value="CheC-like_sf"/>
</dbReference>
<dbReference type="Proteomes" id="UP000297693">
    <property type="component" value="Unassembled WGS sequence"/>
</dbReference>
<evidence type="ECO:0000256" key="2">
    <source>
        <dbReference type="ARBA" id="ARBA00009226"/>
    </source>
</evidence>
<keyword evidence="10" id="KW-0282">Flagellum</keyword>
<keyword evidence="6" id="KW-0283">Flagellar rotation</keyword>
<dbReference type="PANTHER" id="PTHR43484">
    <property type="match status" value="1"/>
</dbReference>
<evidence type="ECO:0000256" key="8">
    <source>
        <dbReference type="ARBA" id="ARBA00025044"/>
    </source>
</evidence>
<reference evidence="10" key="1">
    <citation type="journal article" date="2019" name="PLoS Negl. Trop. Dis.">
        <title>Revisiting the worldwide diversity of Leptospira species in the environment.</title>
        <authorList>
            <person name="Vincent A.T."/>
            <person name="Schiettekatte O."/>
            <person name="Bourhy P."/>
            <person name="Veyrier F.J."/>
            <person name="Picardeau M."/>
        </authorList>
    </citation>
    <scope>NUCLEOTIDE SEQUENCE [LARGE SCALE GENOMIC DNA]</scope>
    <source>
        <strain evidence="10">201702476</strain>
    </source>
</reference>
<dbReference type="InterPro" id="IPR012826">
    <property type="entry name" value="FliN"/>
</dbReference>
<keyword evidence="5" id="KW-0145">Chemotaxis</keyword>
<keyword evidence="11" id="KW-1185">Reference proteome</keyword>
<keyword evidence="7" id="KW-0472">Membrane</keyword>
<dbReference type="GO" id="GO:0003774">
    <property type="term" value="F:cytoskeletal motor activity"/>
    <property type="evidence" value="ECO:0007669"/>
    <property type="project" value="InterPro"/>
</dbReference>
<dbReference type="SUPFAM" id="SSF101801">
    <property type="entry name" value="Surface presentation of antigens (SPOA)"/>
    <property type="match status" value="1"/>
</dbReference>
<comment type="subcellular location">
    <subcellularLocation>
        <location evidence="1">Cell membrane</location>
        <topology evidence="1">Peripheral membrane protein</topology>
        <orientation evidence="1">Cytoplasmic side</orientation>
    </subcellularLocation>
</comment>
<dbReference type="GO" id="GO:0071973">
    <property type="term" value="P:bacterial-type flagellum-dependent cell motility"/>
    <property type="evidence" value="ECO:0007669"/>
    <property type="project" value="InterPro"/>
</dbReference>
<dbReference type="GO" id="GO:0009425">
    <property type="term" value="C:bacterial-type flagellum basal body"/>
    <property type="evidence" value="ECO:0007669"/>
    <property type="project" value="InterPro"/>
</dbReference>
<dbReference type="InterPro" id="IPR001172">
    <property type="entry name" value="FliN_T3SS_HrcQb"/>
</dbReference>
<evidence type="ECO:0000313" key="10">
    <source>
        <dbReference type="EMBL" id="TGL63031.1"/>
    </source>
</evidence>
<dbReference type="PRINTS" id="PR00956">
    <property type="entry name" value="FLGMOTORFLIN"/>
</dbReference>
<comment type="caution">
    <text evidence="10">The sequence shown here is derived from an EMBL/GenBank/DDBJ whole genome shotgun (WGS) entry which is preliminary data.</text>
</comment>
<evidence type="ECO:0000256" key="5">
    <source>
        <dbReference type="ARBA" id="ARBA00022500"/>
    </source>
</evidence>
<dbReference type="OrthoDB" id="9773459at2"/>
<dbReference type="InterPro" id="IPR051469">
    <property type="entry name" value="FliN/MopA/SpaO"/>
</dbReference>